<gene>
    <name evidence="1" type="ORF">C0Z20_15075</name>
</gene>
<dbReference type="AlphaFoldDB" id="A0A2N7X3E1"/>
<organism evidence="1 2">
    <name type="scientific">Trinickia symbiotica</name>
    <dbReference type="NCBI Taxonomy" id="863227"/>
    <lineage>
        <taxon>Bacteria</taxon>
        <taxon>Pseudomonadati</taxon>
        <taxon>Pseudomonadota</taxon>
        <taxon>Betaproteobacteria</taxon>
        <taxon>Burkholderiales</taxon>
        <taxon>Burkholderiaceae</taxon>
        <taxon>Trinickia</taxon>
    </lineage>
</organism>
<proteinExistence type="predicted"/>
<dbReference type="EMBL" id="PNYC01000008">
    <property type="protein sequence ID" value="PMS36157.1"/>
    <property type="molecule type" value="Genomic_DNA"/>
</dbReference>
<dbReference type="NCBIfam" id="NF033857">
    <property type="entry name" value="BPSL0067_fam"/>
    <property type="match status" value="1"/>
</dbReference>
<evidence type="ECO:0000313" key="1">
    <source>
        <dbReference type="EMBL" id="PMS36157.1"/>
    </source>
</evidence>
<evidence type="ECO:0008006" key="3">
    <source>
        <dbReference type="Google" id="ProtNLM"/>
    </source>
</evidence>
<dbReference type="Proteomes" id="UP000235777">
    <property type="component" value="Unassembled WGS sequence"/>
</dbReference>
<dbReference type="STRING" id="863227.GCA_000373005_04539"/>
<reference evidence="1 2" key="1">
    <citation type="submission" date="2018-01" db="EMBL/GenBank/DDBJ databases">
        <title>Whole genome analyses suggest that Burkholderia sensu lato contains two further novel genera in the rhizoxinica-symbiotica group Mycetohabitans gen. nov., and Trinickia gen. nov.: implications for the evolution of diazotrophy and nodulation in the Burkholderiaceae.</title>
        <authorList>
            <person name="Estrada-de los Santos P."/>
            <person name="Palmer M."/>
            <person name="Chavez-Ramirez B."/>
            <person name="Beukes C."/>
            <person name="Steenkamp E.T."/>
            <person name="Hirsch A.M."/>
            <person name="Manyaka P."/>
            <person name="Maluk M."/>
            <person name="Lafos M."/>
            <person name="Crook M."/>
            <person name="Gross E."/>
            <person name="Simon M.F."/>
            <person name="Bueno dos Reis Junior F."/>
            <person name="Poole P.S."/>
            <person name="Venter S.N."/>
            <person name="James E.K."/>
        </authorList>
    </citation>
    <scope>NUCLEOTIDE SEQUENCE [LARGE SCALE GENOMIC DNA]</scope>
    <source>
        <strain evidence="1 2">JPY 581</strain>
    </source>
</reference>
<accession>A0A2N7X3E1</accession>
<dbReference type="RefSeq" id="WP_020566482.1">
    <property type="nucleotide sequence ID" value="NZ_KB890198.1"/>
</dbReference>
<protein>
    <recommendedName>
        <fullName evidence="3">BPSL0067 family protein</fullName>
    </recommendedName>
</protein>
<name>A0A2N7X3E1_9BURK</name>
<dbReference type="InterPro" id="IPR047746">
    <property type="entry name" value="Dae2/Tae2-like"/>
</dbReference>
<evidence type="ECO:0000313" key="2">
    <source>
        <dbReference type="Proteomes" id="UP000235777"/>
    </source>
</evidence>
<sequence length="131" mass="14463">MPYVANMSKANDLVKGNQLVGNGQCVTFVHAVVTVPPTSLWRKVSLVQGDNDIRRGTVIATFDDNGRYGNHTNGTSHAAIYLYQTPAGIVVLDQWKGPTALRDHPPQQRTIQFRNGHGKKVDDGTQYYVVQ</sequence>
<dbReference type="OrthoDB" id="1551241at2"/>
<comment type="caution">
    <text evidence="1">The sequence shown here is derived from an EMBL/GenBank/DDBJ whole genome shotgun (WGS) entry which is preliminary data.</text>
</comment>
<keyword evidence="2" id="KW-1185">Reference proteome</keyword>